<dbReference type="SUPFAM" id="SSF55729">
    <property type="entry name" value="Acyl-CoA N-acyltransferases (Nat)"/>
    <property type="match status" value="1"/>
</dbReference>
<keyword evidence="3" id="KW-1185">Reference proteome</keyword>
<dbReference type="InterPro" id="IPR051531">
    <property type="entry name" value="N-acetyltransferase"/>
</dbReference>
<dbReference type="InterPro" id="IPR016181">
    <property type="entry name" value="Acyl_CoA_acyltransferase"/>
</dbReference>
<dbReference type="EMBL" id="JADKNH010000004">
    <property type="protein sequence ID" value="MBF4693179.1"/>
    <property type="molecule type" value="Genomic_DNA"/>
</dbReference>
<proteinExistence type="predicted"/>
<evidence type="ECO:0000259" key="1">
    <source>
        <dbReference type="PROSITE" id="PS51186"/>
    </source>
</evidence>
<accession>A0ABR9ZRU4</accession>
<organism evidence="2 3">
    <name type="scientific">Fusibacter ferrireducens</name>
    <dbReference type="NCBI Taxonomy" id="2785058"/>
    <lineage>
        <taxon>Bacteria</taxon>
        <taxon>Bacillati</taxon>
        <taxon>Bacillota</taxon>
        <taxon>Clostridia</taxon>
        <taxon>Eubacteriales</taxon>
        <taxon>Eubacteriales Family XII. Incertae Sedis</taxon>
        <taxon>Fusibacter</taxon>
    </lineage>
</organism>
<dbReference type="PROSITE" id="PS51186">
    <property type="entry name" value="GNAT"/>
    <property type="match status" value="1"/>
</dbReference>
<reference evidence="2 3" key="1">
    <citation type="submission" date="2020-11" db="EMBL/GenBank/DDBJ databases">
        <title>Fusibacter basophilias sp. nov.</title>
        <authorList>
            <person name="Qiu D."/>
        </authorList>
    </citation>
    <scope>NUCLEOTIDE SEQUENCE [LARGE SCALE GENOMIC DNA]</scope>
    <source>
        <strain evidence="2 3">Q10-2</strain>
    </source>
</reference>
<comment type="caution">
    <text evidence="2">The sequence shown here is derived from an EMBL/GenBank/DDBJ whole genome shotgun (WGS) entry which is preliminary data.</text>
</comment>
<protein>
    <submittedName>
        <fullName evidence="2">GNAT family N-acetyltransferase</fullName>
    </submittedName>
</protein>
<sequence length="183" mass="21299">MDEVKYMIITETDRLILRTWTLEDLPYGMSLWGNVEVIKHIGLEKPMTREEVLESIKKGIDHQIRNGYQHWAVTLKKSGEIIGACGFNAFHQVKEQERSIELVFHFMPEAWGNGYATEAAEACLNYAHEHIKTDRIIAGVEGGNIRSIRILDKLGFNYMGLVYFEDSKKFEPMYEFRLTPKRR</sequence>
<dbReference type="InterPro" id="IPR000182">
    <property type="entry name" value="GNAT_dom"/>
</dbReference>
<dbReference type="Gene3D" id="3.40.630.30">
    <property type="match status" value="1"/>
</dbReference>
<dbReference type="PANTHER" id="PTHR43792">
    <property type="entry name" value="GNAT FAMILY, PUTATIVE (AFU_ORTHOLOGUE AFUA_3G00765)-RELATED-RELATED"/>
    <property type="match status" value="1"/>
</dbReference>
<name>A0ABR9ZRU4_9FIRM</name>
<dbReference type="PANTHER" id="PTHR43792:SF1">
    <property type="entry name" value="N-ACETYLTRANSFERASE DOMAIN-CONTAINING PROTEIN"/>
    <property type="match status" value="1"/>
</dbReference>
<dbReference type="Pfam" id="PF13302">
    <property type="entry name" value="Acetyltransf_3"/>
    <property type="match status" value="1"/>
</dbReference>
<evidence type="ECO:0000313" key="3">
    <source>
        <dbReference type="Proteomes" id="UP000614200"/>
    </source>
</evidence>
<gene>
    <name evidence="2" type="ORF">ISU02_08605</name>
</gene>
<dbReference type="Proteomes" id="UP000614200">
    <property type="component" value="Unassembled WGS sequence"/>
</dbReference>
<feature type="domain" description="N-acetyltransferase" evidence="1">
    <location>
        <begin position="15"/>
        <end position="181"/>
    </location>
</feature>
<evidence type="ECO:0000313" key="2">
    <source>
        <dbReference type="EMBL" id="MBF4693179.1"/>
    </source>
</evidence>